<dbReference type="AlphaFoldDB" id="A0A6A6ILD4"/>
<evidence type="ECO:0000256" key="1">
    <source>
        <dbReference type="ARBA" id="ARBA00005331"/>
    </source>
</evidence>
<proteinExistence type="inferred from homology"/>
<accession>A0A6A6ILD4</accession>
<organism evidence="5 6">
    <name type="scientific">Trematosphaeria pertusa</name>
    <dbReference type="NCBI Taxonomy" id="390896"/>
    <lineage>
        <taxon>Eukaryota</taxon>
        <taxon>Fungi</taxon>
        <taxon>Dikarya</taxon>
        <taxon>Ascomycota</taxon>
        <taxon>Pezizomycotina</taxon>
        <taxon>Dothideomycetes</taxon>
        <taxon>Pleosporomycetidae</taxon>
        <taxon>Pleosporales</taxon>
        <taxon>Massarineae</taxon>
        <taxon>Trematosphaeriaceae</taxon>
        <taxon>Trematosphaeria</taxon>
    </lineage>
</organism>
<dbReference type="InterPro" id="IPR013923">
    <property type="entry name" value="Autophagy-rel_prot_16_dom"/>
</dbReference>
<feature type="region of interest" description="Disordered" evidence="3">
    <location>
        <begin position="37"/>
        <end position="81"/>
    </location>
</feature>
<evidence type="ECO:0000313" key="6">
    <source>
        <dbReference type="Proteomes" id="UP000800094"/>
    </source>
</evidence>
<evidence type="ECO:0000313" key="5">
    <source>
        <dbReference type="EMBL" id="KAF2251017.1"/>
    </source>
</evidence>
<comment type="similarity">
    <text evidence="1">Belongs to the ATG16 family.</text>
</comment>
<feature type="compositionally biased region" description="Polar residues" evidence="3">
    <location>
        <begin position="44"/>
        <end position="60"/>
    </location>
</feature>
<name>A0A6A6ILD4_9PLEO</name>
<gene>
    <name evidence="5" type="ORF">BU26DRAFT_481466</name>
</gene>
<evidence type="ECO:0000256" key="3">
    <source>
        <dbReference type="SAM" id="MobiDB-lite"/>
    </source>
</evidence>
<dbReference type="Proteomes" id="UP000800094">
    <property type="component" value="Unassembled WGS sequence"/>
</dbReference>
<dbReference type="EMBL" id="ML987193">
    <property type="protein sequence ID" value="KAF2251017.1"/>
    <property type="molecule type" value="Genomic_DNA"/>
</dbReference>
<evidence type="ECO:0000259" key="4">
    <source>
        <dbReference type="Pfam" id="PF08614"/>
    </source>
</evidence>
<dbReference type="Pfam" id="PF08614">
    <property type="entry name" value="ATG16"/>
    <property type="match status" value="1"/>
</dbReference>
<keyword evidence="6" id="KW-1185">Reference proteome</keyword>
<protein>
    <submittedName>
        <fullName evidence="5">Autophagy protein 16</fullName>
    </submittedName>
</protein>
<sequence>MSNPLAEYLSALEARDAREKAHEEYINAYTKLADRTAALAKQPPASTEQPAPSPSLSTKSIRPGTPKGKVALAPQDTSSPSHLAQIRAELASTQRTRSELESKLSNLTTELSALKAADLEQKKRLTQLEKMKENLERRVKDRAEELKGKGRFVEEVQDEMVALNLQLNIAEQEKEKLKKENEELTRRWVQKMEEEAKAMNSKMGWEDGRRRK</sequence>
<dbReference type="RefSeq" id="XP_033686021.1">
    <property type="nucleotide sequence ID" value="XM_033825733.1"/>
</dbReference>
<dbReference type="GeneID" id="54579063"/>
<dbReference type="Gene3D" id="1.20.5.170">
    <property type="match status" value="1"/>
</dbReference>
<feature type="domain" description="Autophagy-related protein 16" evidence="4">
    <location>
        <begin position="7"/>
        <end position="200"/>
    </location>
</feature>
<evidence type="ECO:0000256" key="2">
    <source>
        <dbReference type="SAM" id="Coils"/>
    </source>
</evidence>
<reference evidence="5" key="1">
    <citation type="journal article" date="2020" name="Stud. Mycol.">
        <title>101 Dothideomycetes genomes: a test case for predicting lifestyles and emergence of pathogens.</title>
        <authorList>
            <person name="Haridas S."/>
            <person name="Albert R."/>
            <person name="Binder M."/>
            <person name="Bloem J."/>
            <person name="Labutti K."/>
            <person name="Salamov A."/>
            <person name="Andreopoulos B."/>
            <person name="Baker S."/>
            <person name="Barry K."/>
            <person name="Bills G."/>
            <person name="Bluhm B."/>
            <person name="Cannon C."/>
            <person name="Castanera R."/>
            <person name="Culley D."/>
            <person name="Daum C."/>
            <person name="Ezra D."/>
            <person name="Gonzalez J."/>
            <person name="Henrissat B."/>
            <person name="Kuo A."/>
            <person name="Liang C."/>
            <person name="Lipzen A."/>
            <person name="Lutzoni F."/>
            <person name="Magnuson J."/>
            <person name="Mondo S."/>
            <person name="Nolan M."/>
            <person name="Ohm R."/>
            <person name="Pangilinan J."/>
            <person name="Park H.-J."/>
            <person name="Ramirez L."/>
            <person name="Alfaro M."/>
            <person name="Sun H."/>
            <person name="Tritt A."/>
            <person name="Yoshinaga Y."/>
            <person name="Zwiers L.-H."/>
            <person name="Turgeon B."/>
            <person name="Goodwin S."/>
            <person name="Spatafora J."/>
            <person name="Crous P."/>
            <person name="Grigoriev I."/>
        </authorList>
    </citation>
    <scope>NUCLEOTIDE SEQUENCE</scope>
    <source>
        <strain evidence="5">CBS 122368</strain>
    </source>
</reference>
<dbReference type="OrthoDB" id="8949486at2759"/>
<keyword evidence="2" id="KW-0175">Coiled coil</keyword>
<feature type="coiled-coil region" evidence="2">
    <location>
        <begin position="83"/>
        <end position="194"/>
    </location>
</feature>